<dbReference type="InterPro" id="IPR014729">
    <property type="entry name" value="Rossmann-like_a/b/a_fold"/>
</dbReference>
<dbReference type="GO" id="GO:0008270">
    <property type="term" value="F:zinc ion binding"/>
    <property type="evidence" value="ECO:0007669"/>
    <property type="project" value="InterPro"/>
</dbReference>
<dbReference type="EMBL" id="CP004387">
    <property type="protein sequence ID" value="AJD49594.1"/>
    <property type="molecule type" value="Genomic_DNA"/>
</dbReference>
<dbReference type="PANTHER" id="PTHR43311:SF1">
    <property type="entry name" value="GLUTAMYL-Q TRNA(ASP) SYNTHETASE"/>
    <property type="match status" value="1"/>
</dbReference>
<evidence type="ECO:0000256" key="5">
    <source>
        <dbReference type="RuleBase" id="RU363037"/>
    </source>
</evidence>
<dbReference type="Gene3D" id="3.90.800.10">
    <property type="entry name" value="Glutamyl-tRNA Synthetase, Domain 3"/>
    <property type="match status" value="1"/>
</dbReference>
<dbReference type="NCBIfam" id="NF004314">
    <property type="entry name" value="PRK05710.1-3"/>
    <property type="match status" value="1"/>
</dbReference>
<feature type="domain" description="Glutamyl/glutaminyl-tRNA synthetase class Ib catalytic" evidence="6">
    <location>
        <begin position="104"/>
        <end position="211"/>
    </location>
</feature>
<dbReference type="Pfam" id="PF00749">
    <property type="entry name" value="tRNA-synt_1c"/>
    <property type="match status" value="2"/>
</dbReference>
<dbReference type="GO" id="GO:0004818">
    <property type="term" value="F:glutamate-tRNA ligase activity"/>
    <property type="evidence" value="ECO:0007669"/>
    <property type="project" value="TreeGrafter"/>
</dbReference>
<evidence type="ECO:0000259" key="6">
    <source>
        <dbReference type="Pfam" id="PF00749"/>
    </source>
</evidence>
<accession>A0A0B4XML1</accession>
<evidence type="ECO:0000256" key="1">
    <source>
        <dbReference type="ARBA" id="ARBA00022598"/>
    </source>
</evidence>
<dbReference type="STRING" id="391936.S7S_15910"/>
<name>A0A0B4XML1_9GAMM</name>
<protein>
    <submittedName>
        <fullName evidence="7">Glutamyl-and glutaminyl-tRNA synthetase</fullName>
    </submittedName>
</protein>
<evidence type="ECO:0000256" key="2">
    <source>
        <dbReference type="ARBA" id="ARBA00022741"/>
    </source>
</evidence>
<dbReference type="InterPro" id="IPR020058">
    <property type="entry name" value="Glu/Gln-tRNA-synth_Ib_cat-dom"/>
</dbReference>
<reference evidence="7 8" key="1">
    <citation type="journal article" date="2012" name="J. Bacteriol.">
        <title>Genome sequence of an alkane-degrading bacterium, Alcanivorax pacificus type strain W11-5, isolated from deep sea sediment.</title>
        <authorList>
            <person name="Lai Q."/>
            <person name="Shao Z."/>
        </authorList>
    </citation>
    <scope>NUCLEOTIDE SEQUENCE [LARGE SCALE GENOMIC DNA]</scope>
    <source>
        <strain evidence="7 8">W11-5</strain>
    </source>
</reference>
<keyword evidence="2 5" id="KW-0547">Nucleotide-binding</keyword>
<evidence type="ECO:0000313" key="8">
    <source>
        <dbReference type="Proteomes" id="UP000006764"/>
    </source>
</evidence>
<dbReference type="SUPFAM" id="SSF52374">
    <property type="entry name" value="Nucleotidylyl transferase"/>
    <property type="match status" value="1"/>
</dbReference>
<dbReference type="GO" id="GO:0006400">
    <property type="term" value="P:tRNA modification"/>
    <property type="evidence" value="ECO:0007669"/>
    <property type="project" value="InterPro"/>
</dbReference>
<dbReference type="GO" id="GO:0005829">
    <property type="term" value="C:cytosol"/>
    <property type="evidence" value="ECO:0007669"/>
    <property type="project" value="TreeGrafter"/>
</dbReference>
<evidence type="ECO:0000313" key="7">
    <source>
        <dbReference type="EMBL" id="AJD49594.1"/>
    </source>
</evidence>
<feature type="domain" description="Glutamyl/glutaminyl-tRNA synthetase class Ib catalytic" evidence="6">
    <location>
        <begin position="2"/>
        <end position="85"/>
    </location>
</feature>
<dbReference type="InterPro" id="IPR022380">
    <property type="entry name" value="Glu-Q_tRNA(Asp)_Synthase"/>
</dbReference>
<dbReference type="GO" id="GO:0005524">
    <property type="term" value="F:ATP binding"/>
    <property type="evidence" value="ECO:0007669"/>
    <property type="project" value="UniProtKB-KW"/>
</dbReference>
<gene>
    <name evidence="7" type="ORF">S7S_15910</name>
</gene>
<dbReference type="Proteomes" id="UP000006764">
    <property type="component" value="Chromosome"/>
</dbReference>
<organism evidence="7 8">
    <name type="scientific">Isoalcanivorax pacificus W11-5</name>
    <dbReference type="NCBI Taxonomy" id="391936"/>
    <lineage>
        <taxon>Bacteria</taxon>
        <taxon>Pseudomonadati</taxon>
        <taxon>Pseudomonadota</taxon>
        <taxon>Gammaproteobacteria</taxon>
        <taxon>Oceanospirillales</taxon>
        <taxon>Alcanivoracaceae</taxon>
        <taxon>Isoalcanivorax</taxon>
    </lineage>
</organism>
<dbReference type="HOGENOM" id="CLU_015768_0_1_6"/>
<evidence type="ECO:0000256" key="4">
    <source>
        <dbReference type="ARBA" id="ARBA00023146"/>
    </source>
</evidence>
<keyword evidence="3 5" id="KW-0067">ATP-binding</keyword>
<dbReference type="AlphaFoldDB" id="A0A0B4XML1"/>
<evidence type="ECO:0000256" key="3">
    <source>
        <dbReference type="ARBA" id="ARBA00022840"/>
    </source>
</evidence>
<dbReference type="GO" id="GO:0006424">
    <property type="term" value="P:glutamyl-tRNA aminoacylation"/>
    <property type="evidence" value="ECO:0007669"/>
    <property type="project" value="InterPro"/>
</dbReference>
<dbReference type="Gene3D" id="3.40.50.620">
    <property type="entry name" value="HUPs"/>
    <property type="match status" value="1"/>
</dbReference>
<dbReference type="PANTHER" id="PTHR43311">
    <property type="entry name" value="GLUTAMATE--TRNA LIGASE"/>
    <property type="match status" value="1"/>
</dbReference>
<dbReference type="InterPro" id="IPR049940">
    <property type="entry name" value="GluQ/Sye"/>
</dbReference>
<keyword evidence="4 5" id="KW-0030">Aminoacyl-tRNA synthetase</keyword>
<dbReference type="KEGG" id="apac:S7S_15910"/>
<keyword evidence="1 5" id="KW-0436">Ligase</keyword>
<dbReference type="NCBIfam" id="TIGR03838">
    <property type="entry name" value="queuosine_YadB"/>
    <property type="match status" value="1"/>
</dbReference>
<proteinExistence type="inferred from homology"/>
<comment type="similarity">
    <text evidence="5">Belongs to the class-I aminoacyl-tRNA synthetase family.</text>
</comment>
<keyword evidence="5" id="KW-0648">Protein biosynthesis</keyword>
<sequence>MTAVASYLEARAQQGTWLVRVDDIDPPREVPGAADTILRQLAQHGLHWDEPVRYQSRRHEAYQAAVDTLLGRGQAFYCTLSRRALAELGGVHPGPSVAVATAHDSAVRLAVPDTPVAFTDRLQGPQSFALRDTEGAFVIRRRDGLYAYQLACAVDDADDGITDVLRGVDLIDSTPRQLHVLDCLARPRPRYGHLPVLVGTDGQKLSKSTGAAALGDDATANMALILRRLGLALPAELTGAPCPAQLAWALPHWTLNRLTGQQACPLPP</sequence>
<keyword evidence="8" id="KW-1185">Reference proteome</keyword>